<protein>
    <submittedName>
        <fullName evidence="2">Uncharacterized protein</fullName>
    </submittedName>
</protein>
<gene>
    <name evidence="2" type="ORF">Tci_030105</name>
</gene>
<name>A0A6L2LB84_TANCI</name>
<feature type="compositionally biased region" description="Polar residues" evidence="1">
    <location>
        <begin position="10"/>
        <end position="20"/>
    </location>
</feature>
<organism evidence="2">
    <name type="scientific">Tanacetum cinerariifolium</name>
    <name type="common">Dalmatian daisy</name>
    <name type="synonym">Chrysanthemum cinerariifolium</name>
    <dbReference type="NCBI Taxonomy" id="118510"/>
    <lineage>
        <taxon>Eukaryota</taxon>
        <taxon>Viridiplantae</taxon>
        <taxon>Streptophyta</taxon>
        <taxon>Embryophyta</taxon>
        <taxon>Tracheophyta</taxon>
        <taxon>Spermatophyta</taxon>
        <taxon>Magnoliopsida</taxon>
        <taxon>eudicotyledons</taxon>
        <taxon>Gunneridae</taxon>
        <taxon>Pentapetalae</taxon>
        <taxon>asterids</taxon>
        <taxon>campanulids</taxon>
        <taxon>Asterales</taxon>
        <taxon>Asteraceae</taxon>
        <taxon>Asteroideae</taxon>
        <taxon>Anthemideae</taxon>
        <taxon>Anthemidinae</taxon>
        <taxon>Tanacetum</taxon>
    </lineage>
</organism>
<feature type="region of interest" description="Disordered" evidence="1">
    <location>
        <begin position="1"/>
        <end position="65"/>
    </location>
</feature>
<sequence length="141" mass="15775">MQAFARHLASGSQKTRQSQRQQAACHSSPSASQAAPSASPRRTKKTTARITTTNRHGPNDAMHNPYLATQSLSTDSCFISYEDYMYFYRLSHSELVGIEKVAVCSSLRSLKPKCTIESRAKRSSKNLIRTLIHYELVSHTL</sequence>
<accession>A0A6L2LB84</accession>
<comment type="caution">
    <text evidence="2">The sequence shown here is derived from an EMBL/GenBank/DDBJ whole genome shotgun (WGS) entry which is preliminary data.</text>
</comment>
<feature type="compositionally biased region" description="Low complexity" evidence="1">
    <location>
        <begin position="21"/>
        <end position="40"/>
    </location>
</feature>
<dbReference type="EMBL" id="BKCJ010003949">
    <property type="protein sequence ID" value="GEU58127.1"/>
    <property type="molecule type" value="Genomic_DNA"/>
</dbReference>
<dbReference type="AlphaFoldDB" id="A0A6L2LB84"/>
<reference evidence="2" key="1">
    <citation type="journal article" date="2019" name="Sci. Rep.">
        <title>Draft genome of Tanacetum cinerariifolium, the natural source of mosquito coil.</title>
        <authorList>
            <person name="Yamashiro T."/>
            <person name="Shiraishi A."/>
            <person name="Satake H."/>
            <person name="Nakayama K."/>
        </authorList>
    </citation>
    <scope>NUCLEOTIDE SEQUENCE</scope>
</reference>
<evidence type="ECO:0000256" key="1">
    <source>
        <dbReference type="SAM" id="MobiDB-lite"/>
    </source>
</evidence>
<proteinExistence type="predicted"/>
<evidence type="ECO:0000313" key="2">
    <source>
        <dbReference type="EMBL" id="GEU58127.1"/>
    </source>
</evidence>